<dbReference type="GeneID" id="15803509"/>
<keyword evidence="3" id="KW-1185">Reference proteome</keyword>
<dbReference type="Proteomes" id="UP000031512">
    <property type="component" value="Chromosome 1"/>
</dbReference>
<dbReference type="EMBL" id="CP001669">
    <property type="protein sequence ID" value="AFZ80166.1"/>
    <property type="molecule type" value="Genomic_DNA"/>
</dbReference>
<accession>L0AYR7</accession>
<evidence type="ECO:0000256" key="1">
    <source>
        <dbReference type="SAM" id="SignalP"/>
    </source>
</evidence>
<proteinExistence type="predicted"/>
<feature type="chain" id="PRO_5003939364" evidence="1">
    <location>
        <begin position="21"/>
        <end position="258"/>
    </location>
</feature>
<organism evidence="2 3">
    <name type="scientific">Theileria equi strain WA</name>
    <dbReference type="NCBI Taxonomy" id="1537102"/>
    <lineage>
        <taxon>Eukaryota</taxon>
        <taxon>Sar</taxon>
        <taxon>Alveolata</taxon>
        <taxon>Apicomplexa</taxon>
        <taxon>Aconoidasida</taxon>
        <taxon>Piroplasmida</taxon>
        <taxon>Theileriidae</taxon>
        <taxon>Theileria</taxon>
    </lineage>
</organism>
<dbReference type="RefSeq" id="XP_004829832.1">
    <property type="nucleotide sequence ID" value="XM_004829775.1"/>
</dbReference>
<dbReference type="VEuPathDB" id="PiroplasmaDB:BEWA_030190"/>
<keyword evidence="1" id="KW-0732">Signal</keyword>
<evidence type="ECO:0000313" key="2">
    <source>
        <dbReference type="EMBL" id="AFZ80166.1"/>
    </source>
</evidence>
<reference evidence="2 3" key="1">
    <citation type="journal article" date="2012" name="BMC Genomics">
        <title>Comparative genomic analysis and phylogenetic position of Theileria equi.</title>
        <authorList>
            <person name="Kappmeyer L.S."/>
            <person name="Thiagarajan M."/>
            <person name="Herndon D.R."/>
            <person name="Ramsay J.D."/>
            <person name="Caler E."/>
            <person name="Djikeng A."/>
            <person name="Gillespie J.J."/>
            <person name="Lau A.O."/>
            <person name="Roalson E.H."/>
            <person name="Silva J.C."/>
            <person name="Silva M.G."/>
            <person name="Suarez C.E."/>
            <person name="Ueti M.W."/>
            <person name="Nene V.M."/>
            <person name="Mealey R.H."/>
            <person name="Knowles D.P."/>
            <person name="Brayton K.A."/>
        </authorList>
    </citation>
    <scope>NUCLEOTIDE SEQUENCE [LARGE SCALE GENOMIC DNA]</scope>
    <source>
        <strain evidence="2 3">WA</strain>
    </source>
</reference>
<evidence type="ECO:0000313" key="3">
    <source>
        <dbReference type="Proteomes" id="UP000031512"/>
    </source>
</evidence>
<feature type="signal peptide" evidence="1">
    <location>
        <begin position="1"/>
        <end position="20"/>
    </location>
</feature>
<sequence>MVFCAFISLLSFFIIPLVQHACAGKHKERIPIHMSISDRLPNGIMSSPSLLVEGGQFYYVKRPIMNKFRMGAIMEGGAVILPGCNRDLDRFIFLAYINNKIYIRIVAKFLDRLDQVQRKVYELVREQSNPRFTQLVRDLVNLDLLAQEFDPKINVYADAATMTRRFCIKSEFNIEAVIGVVTYGGQTILRANSGLLNRNVILEFGKPRHKIIILSTYNDGNCVKSGFRDTGDERGFVLDEMITRPLFLHPRDEDVTIT</sequence>
<dbReference type="AlphaFoldDB" id="L0AYR7"/>
<name>L0AYR7_THEEQ</name>
<gene>
    <name evidence="2" type="ORF">BEWA_030190</name>
</gene>
<dbReference type="KEGG" id="beq:BEWA_030190"/>
<protein>
    <submittedName>
        <fullName evidence="2">Signal peptide-containing protein</fullName>
    </submittedName>
</protein>